<gene>
    <name evidence="3" type="ORF">V8Z71_11200</name>
</gene>
<keyword evidence="1" id="KW-0472">Membrane</keyword>
<dbReference type="Pfam" id="PF13127">
    <property type="entry name" value="DUF3955"/>
    <property type="match status" value="1"/>
</dbReference>
<feature type="transmembrane region" description="Helical" evidence="1">
    <location>
        <begin position="7"/>
        <end position="31"/>
    </location>
</feature>
<evidence type="ECO:0000256" key="1">
    <source>
        <dbReference type="SAM" id="Phobius"/>
    </source>
</evidence>
<keyword evidence="4" id="KW-1185">Reference proteome</keyword>
<proteinExistence type="predicted"/>
<protein>
    <submittedName>
        <fullName evidence="3">DUF3955 domain-containing protein</fullName>
    </submittedName>
</protein>
<accession>A0ABU9FTT9</accession>
<dbReference type="EMBL" id="JBANDX010000007">
    <property type="protein sequence ID" value="MEL0608879.1"/>
    <property type="molecule type" value="Genomic_DNA"/>
</dbReference>
<dbReference type="Proteomes" id="UP001377160">
    <property type="component" value="Unassembled WGS sequence"/>
</dbReference>
<dbReference type="RefSeq" id="WP_341635113.1">
    <property type="nucleotide sequence ID" value="NZ_JBANDX010000007.1"/>
</dbReference>
<name>A0ABU9FTT9_9VIBR</name>
<reference evidence="3 4" key="1">
    <citation type="submission" date="2024-02" db="EMBL/GenBank/DDBJ databases">
        <title>Bacteria isolated from the canopy kelp, Nereocystis luetkeana.</title>
        <authorList>
            <person name="Pfister C.A."/>
            <person name="Younker I.T."/>
            <person name="Light S.H."/>
        </authorList>
    </citation>
    <scope>NUCLEOTIDE SEQUENCE [LARGE SCALE GENOMIC DNA]</scope>
    <source>
        <strain evidence="3 4">TI.1.15</strain>
    </source>
</reference>
<dbReference type="InterPro" id="IPR025016">
    <property type="entry name" value="DUF3955"/>
</dbReference>
<sequence>MNLLKKYWLTWFFCLSGIACLVSFNVIGSYVDENGLLIEPFALIPLSWFFQLLGLVAFLVKFFKTRNGS</sequence>
<dbReference type="PROSITE" id="PS51257">
    <property type="entry name" value="PROKAR_LIPOPROTEIN"/>
    <property type="match status" value="1"/>
</dbReference>
<evidence type="ECO:0000313" key="4">
    <source>
        <dbReference type="Proteomes" id="UP001377160"/>
    </source>
</evidence>
<feature type="domain" description="DUF3955" evidence="2">
    <location>
        <begin position="7"/>
        <end position="62"/>
    </location>
</feature>
<feature type="transmembrane region" description="Helical" evidence="1">
    <location>
        <begin position="43"/>
        <end position="63"/>
    </location>
</feature>
<organism evidence="3 4">
    <name type="scientific">Vibrio echinoideorum</name>
    <dbReference type="NCBI Taxonomy" id="2100116"/>
    <lineage>
        <taxon>Bacteria</taxon>
        <taxon>Pseudomonadati</taxon>
        <taxon>Pseudomonadota</taxon>
        <taxon>Gammaproteobacteria</taxon>
        <taxon>Vibrionales</taxon>
        <taxon>Vibrionaceae</taxon>
        <taxon>Vibrio</taxon>
    </lineage>
</organism>
<comment type="caution">
    <text evidence="3">The sequence shown here is derived from an EMBL/GenBank/DDBJ whole genome shotgun (WGS) entry which is preliminary data.</text>
</comment>
<keyword evidence="1" id="KW-0812">Transmembrane</keyword>
<evidence type="ECO:0000313" key="3">
    <source>
        <dbReference type="EMBL" id="MEL0608879.1"/>
    </source>
</evidence>
<keyword evidence="1" id="KW-1133">Transmembrane helix</keyword>
<evidence type="ECO:0000259" key="2">
    <source>
        <dbReference type="Pfam" id="PF13127"/>
    </source>
</evidence>